<comment type="caution">
    <text evidence="13">The sequence shown here is derived from an EMBL/GenBank/DDBJ whole genome shotgun (WGS) entry which is preliminary data.</text>
</comment>
<comment type="similarity">
    <text evidence="11">Belongs to the glycosyltransferase 51 family.</text>
</comment>
<keyword evidence="14" id="KW-1185">Reference proteome</keyword>
<comment type="catalytic activity">
    <reaction evidence="11">
        <text>[GlcNAc-(1-&gt;4)-Mur2Ac(oyl-L-Ala-gamma-D-Glu-L-Lys-D-Ala-D-Ala)](n)-di-trans,octa-cis-undecaprenyl diphosphate + beta-D-GlcNAc-(1-&gt;4)-Mur2Ac(oyl-L-Ala-gamma-D-Glu-L-Lys-D-Ala-D-Ala)-di-trans,octa-cis-undecaprenyl diphosphate = [GlcNAc-(1-&gt;4)-Mur2Ac(oyl-L-Ala-gamma-D-Glu-L-Lys-D-Ala-D-Ala)](n+1)-di-trans,octa-cis-undecaprenyl diphosphate + di-trans,octa-cis-undecaprenyl diphosphate + H(+)</text>
        <dbReference type="Rhea" id="RHEA:23708"/>
        <dbReference type="Rhea" id="RHEA-COMP:9602"/>
        <dbReference type="Rhea" id="RHEA-COMP:9603"/>
        <dbReference type="ChEBI" id="CHEBI:15378"/>
        <dbReference type="ChEBI" id="CHEBI:58405"/>
        <dbReference type="ChEBI" id="CHEBI:60033"/>
        <dbReference type="ChEBI" id="CHEBI:78435"/>
        <dbReference type="EC" id="2.4.99.28"/>
    </reaction>
</comment>
<dbReference type="InterPro" id="IPR001264">
    <property type="entry name" value="Glyco_trans_51"/>
</dbReference>
<dbReference type="NCBIfam" id="TIGR02070">
    <property type="entry name" value="mono_pep_trsgly"/>
    <property type="match status" value="1"/>
</dbReference>
<keyword evidence="6 11" id="KW-0133">Cell shape</keyword>
<dbReference type="EMBL" id="JAXAFJ010000013">
    <property type="protein sequence ID" value="MDX6807564.1"/>
    <property type="molecule type" value="Genomic_DNA"/>
</dbReference>
<comment type="pathway">
    <text evidence="11">Cell wall biogenesis; peptidoglycan biosynthesis.</text>
</comment>
<comment type="function">
    <text evidence="11">Peptidoglycan polymerase that catalyzes glycan chain elongation from lipid-linked precursors.</text>
</comment>
<evidence type="ECO:0000256" key="8">
    <source>
        <dbReference type="ARBA" id="ARBA00022989"/>
    </source>
</evidence>
<evidence type="ECO:0000256" key="11">
    <source>
        <dbReference type="HAMAP-Rule" id="MF_00766"/>
    </source>
</evidence>
<evidence type="ECO:0000256" key="7">
    <source>
        <dbReference type="ARBA" id="ARBA00022984"/>
    </source>
</evidence>
<feature type="transmembrane region" description="Helical" evidence="11">
    <location>
        <begin position="34"/>
        <end position="55"/>
    </location>
</feature>
<dbReference type="PANTHER" id="PTHR30400:SF0">
    <property type="entry name" value="BIOSYNTHETIC PEPTIDOGLYCAN TRANSGLYCOSYLASE"/>
    <property type="match status" value="1"/>
</dbReference>
<evidence type="ECO:0000256" key="1">
    <source>
        <dbReference type="ARBA" id="ARBA00022475"/>
    </source>
</evidence>
<gene>
    <name evidence="11 13" type="primary">mtgA</name>
    <name evidence="13" type="ORF">SCD90_15975</name>
</gene>
<reference evidence="13 14" key="1">
    <citation type="submission" date="2023-11" db="EMBL/GenBank/DDBJ databases">
        <authorList>
            <person name="Bao R."/>
        </authorList>
    </citation>
    <scope>NUCLEOTIDE SEQUENCE [LARGE SCALE GENOMIC DNA]</scope>
    <source>
        <strain evidence="13 14">PJ23</strain>
    </source>
</reference>
<keyword evidence="1 11" id="KW-1003">Cell membrane</keyword>
<protein>
    <recommendedName>
        <fullName evidence="11">Biosynthetic peptidoglycan transglycosylase</fullName>
        <ecNumber evidence="11">2.4.99.28</ecNumber>
    </recommendedName>
    <alternativeName>
        <fullName evidence="11">Glycan polymerase</fullName>
    </alternativeName>
    <alternativeName>
        <fullName evidence="11">Peptidoglycan glycosyltransferase MtgA</fullName>
        <shortName evidence="11">PGT</shortName>
    </alternativeName>
</protein>
<dbReference type="EC" id="2.4.99.28" evidence="11"/>
<feature type="domain" description="Glycosyl transferase family 51" evidence="12">
    <location>
        <begin position="70"/>
        <end position="230"/>
    </location>
</feature>
<keyword evidence="5 11" id="KW-0812">Transmembrane</keyword>
<keyword evidence="2 11" id="KW-0997">Cell inner membrane</keyword>
<evidence type="ECO:0000256" key="4">
    <source>
        <dbReference type="ARBA" id="ARBA00022679"/>
    </source>
</evidence>
<keyword evidence="4 11" id="KW-0808">Transferase</keyword>
<dbReference type="InterPro" id="IPR036950">
    <property type="entry name" value="PBP_transglycosylase"/>
</dbReference>
<dbReference type="Pfam" id="PF00912">
    <property type="entry name" value="Transgly"/>
    <property type="match status" value="1"/>
</dbReference>
<dbReference type="SUPFAM" id="SSF53955">
    <property type="entry name" value="Lysozyme-like"/>
    <property type="match status" value="1"/>
</dbReference>
<name>A0ABU4RTZ7_9HYPH</name>
<keyword evidence="8 11" id="KW-1133">Transmembrane helix</keyword>
<keyword evidence="10 11" id="KW-0961">Cell wall biogenesis/degradation</keyword>
<keyword evidence="7 11" id="KW-0573">Peptidoglycan synthesis</keyword>
<dbReference type="InterPro" id="IPR011812">
    <property type="entry name" value="Pep_trsgly"/>
</dbReference>
<evidence type="ECO:0000256" key="6">
    <source>
        <dbReference type="ARBA" id="ARBA00022960"/>
    </source>
</evidence>
<dbReference type="Proteomes" id="UP001274321">
    <property type="component" value="Unassembled WGS sequence"/>
</dbReference>
<evidence type="ECO:0000256" key="2">
    <source>
        <dbReference type="ARBA" id="ARBA00022519"/>
    </source>
</evidence>
<dbReference type="PANTHER" id="PTHR30400">
    <property type="entry name" value="MONOFUNCTIONAL BIOSYNTHETIC PEPTIDOGLYCAN TRANSGLYCOSYLASE"/>
    <property type="match status" value="1"/>
</dbReference>
<keyword evidence="9 11" id="KW-0472">Membrane</keyword>
<dbReference type="InterPro" id="IPR023346">
    <property type="entry name" value="Lysozyme-like_dom_sf"/>
</dbReference>
<comment type="subcellular location">
    <subcellularLocation>
        <location evidence="11">Cell inner membrane</location>
        <topology evidence="11">Single-pass membrane protein</topology>
    </subcellularLocation>
</comment>
<dbReference type="HAMAP" id="MF_00766">
    <property type="entry name" value="PGT_MtgA"/>
    <property type="match status" value="1"/>
</dbReference>
<evidence type="ECO:0000256" key="5">
    <source>
        <dbReference type="ARBA" id="ARBA00022692"/>
    </source>
</evidence>
<evidence type="ECO:0000313" key="13">
    <source>
        <dbReference type="EMBL" id="MDX6807564.1"/>
    </source>
</evidence>
<evidence type="ECO:0000256" key="3">
    <source>
        <dbReference type="ARBA" id="ARBA00022676"/>
    </source>
</evidence>
<evidence type="ECO:0000256" key="10">
    <source>
        <dbReference type="ARBA" id="ARBA00023316"/>
    </source>
</evidence>
<keyword evidence="3 11" id="KW-0328">Glycosyltransferase</keyword>
<evidence type="ECO:0000313" key="14">
    <source>
        <dbReference type="Proteomes" id="UP001274321"/>
    </source>
</evidence>
<dbReference type="GO" id="GO:0016757">
    <property type="term" value="F:glycosyltransferase activity"/>
    <property type="evidence" value="ECO:0007669"/>
    <property type="project" value="UniProtKB-KW"/>
</dbReference>
<organism evidence="13 14">
    <name type="scientific">Terrihabitans rhizophilus</name>
    <dbReference type="NCBI Taxonomy" id="3092662"/>
    <lineage>
        <taxon>Bacteria</taxon>
        <taxon>Pseudomonadati</taxon>
        <taxon>Pseudomonadota</taxon>
        <taxon>Alphaproteobacteria</taxon>
        <taxon>Hyphomicrobiales</taxon>
        <taxon>Terrihabitans</taxon>
    </lineage>
</organism>
<proteinExistence type="inferred from homology"/>
<dbReference type="Gene3D" id="1.10.3810.10">
    <property type="entry name" value="Biosynthetic peptidoglycan transglycosylase-like"/>
    <property type="match status" value="1"/>
</dbReference>
<evidence type="ECO:0000259" key="12">
    <source>
        <dbReference type="Pfam" id="PF00912"/>
    </source>
</evidence>
<accession>A0ABU4RTZ7</accession>
<evidence type="ECO:0000256" key="9">
    <source>
        <dbReference type="ARBA" id="ARBA00023136"/>
    </source>
</evidence>
<dbReference type="RefSeq" id="WP_319845705.1">
    <property type="nucleotide sequence ID" value="NZ_JAXAFJ010000013.1"/>
</dbReference>
<sequence length="245" mass="27059">MSRYSDPHADFYADDDLDPDRSPLMRRRRPLRSVFWIIVLLAIVPFALTLVYAVVPPVSTLMLARWATLRPVERQWTPIENISPLLARSVIASEDARFCSHAGVDWNAIRLVMEDAGEDGPARGASTITMQVAKNLFLWNGFAYVRKPIEIVLAHWIDLVWSKKRVMEVYLNIAEWGPDGVFGAEAGARHGFGKPASRLSGREAGLMAAALPNPVVRNTARPTRAQNRRAGTIAGRGADTSCIAG</sequence>